<keyword evidence="1" id="KW-1133">Transmembrane helix</keyword>
<feature type="transmembrane region" description="Helical" evidence="1">
    <location>
        <begin position="21"/>
        <end position="47"/>
    </location>
</feature>
<dbReference type="Proteomes" id="UP000638981">
    <property type="component" value="Unassembled WGS sequence"/>
</dbReference>
<gene>
    <name evidence="2" type="ORF">GCM10007315_05430</name>
</gene>
<protein>
    <submittedName>
        <fullName evidence="2">Uncharacterized protein</fullName>
    </submittedName>
</protein>
<evidence type="ECO:0000313" key="2">
    <source>
        <dbReference type="EMBL" id="GHC46602.1"/>
    </source>
</evidence>
<comment type="caution">
    <text evidence="2">The sequence shown here is derived from an EMBL/GenBank/DDBJ whole genome shotgun (WGS) entry which is preliminary data.</text>
</comment>
<accession>A0A918TFY3</accession>
<reference evidence="2" key="1">
    <citation type="journal article" date="2014" name="Int. J. Syst. Evol. Microbiol.">
        <title>Complete genome sequence of Corynebacterium casei LMG S-19264T (=DSM 44701T), isolated from a smear-ripened cheese.</title>
        <authorList>
            <consortium name="US DOE Joint Genome Institute (JGI-PGF)"/>
            <person name="Walter F."/>
            <person name="Albersmeier A."/>
            <person name="Kalinowski J."/>
            <person name="Ruckert C."/>
        </authorList>
    </citation>
    <scope>NUCLEOTIDE SEQUENCE</scope>
    <source>
        <strain evidence="2">KCTC 23310</strain>
    </source>
</reference>
<evidence type="ECO:0000313" key="3">
    <source>
        <dbReference type="Proteomes" id="UP000638981"/>
    </source>
</evidence>
<reference evidence="2" key="2">
    <citation type="submission" date="2020-09" db="EMBL/GenBank/DDBJ databases">
        <authorList>
            <person name="Sun Q."/>
            <person name="Kim S."/>
        </authorList>
    </citation>
    <scope>NUCLEOTIDE SEQUENCE</scope>
    <source>
        <strain evidence="2">KCTC 23310</strain>
    </source>
</reference>
<evidence type="ECO:0000256" key="1">
    <source>
        <dbReference type="SAM" id="Phobius"/>
    </source>
</evidence>
<dbReference type="AlphaFoldDB" id="A0A918TFY3"/>
<keyword evidence="1" id="KW-0812">Transmembrane</keyword>
<dbReference type="EMBL" id="BMYJ01000001">
    <property type="protein sequence ID" value="GHC46602.1"/>
    <property type="molecule type" value="Genomic_DNA"/>
</dbReference>
<name>A0A918TFY3_9RHOB</name>
<keyword evidence="1" id="KW-0472">Membrane</keyword>
<sequence length="48" mass="5452">MYYSTLPDHLKPRLPQRQPTLIECFAGVIPWGELTLAGILLTGWWIVG</sequence>
<proteinExistence type="predicted"/>
<keyword evidence="3" id="KW-1185">Reference proteome</keyword>
<dbReference type="RefSeq" id="WP_189410049.1">
    <property type="nucleotide sequence ID" value="NZ_BMYJ01000001.1"/>
</dbReference>
<organism evidence="2 3">
    <name type="scientific">Neogemmobacter tilapiae</name>
    <dbReference type="NCBI Taxonomy" id="875041"/>
    <lineage>
        <taxon>Bacteria</taxon>
        <taxon>Pseudomonadati</taxon>
        <taxon>Pseudomonadota</taxon>
        <taxon>Alphaproteobacteria</taxon>
        <taxon>Rhodobacterales</taxon>
        <taxon>Paracoccaceae</taxon>
        <taxon>Neogemmobacter</taxon>
    </lineage>
</organism>